<gene>
    <name evidence="3" type="ORF">DWQ67_13110</name>
</gene>
<dbReference type="EMBL" id="QQXL01000009">
    <property type="protein sequence ID" value="RKW69481.1"/>
    <property type="molecule type" value="Genomic_DNA"/>
</dbReference>
<feature type="region of interest" description="Disordered" evidence="1">
    <location>
        <begin position="1"/>
        <end position="33"/>
    </location>
</feature>
<dbReference type="Pfam" id="PF01869">
    <property type="entry name" value="BcrAD_BadFG"/>
    <property type="match status" value="1"/>
</dbReference>
<dbReference type="Gene3D" id="3.30.420.40">
    <property type="match status" value="2"/>
</dbReference>
<keyword evidence="4" id="KW-1185">Reference proteome</keyword>
<dbReference type="InterPro" id="IPR002731">
    <property type="entry name" value="ATPase_BadF"/>
</dbReference>
<dbReference type="SUPFAM" id="SSF53067">
    <property type="entry name" value="Actin-like ATPase domain"/>
    <property type="match status" value="2"/>
</dbReference>
<dbReference type="InterPro" id="IPR043129">
    <property type="entry name" value="ATPase_NBD"/>
</dbReference>
<protein>
    <recommendedName>
        <fullName evidence="2">ATPase BadF/BadG/BcrA/BcrD type domain-containing protein</fullName>
    </recommendedName>
</protein>
<comment type="caution">
    <text evidence="3">The sequence shown here is derived from an EMBL/GenBank/DDBJ whole genome shotgun (WGS) entry which is preliminary data.</text>
</comment>
<evidence type="ECO:0000256" key="1">
    <source>
        <dbReference type="SAM" id="MobiDB-lite"/>
    </source>
</evidence>
<dbReference type="AlphaFoldDB" id="A0A496PFJ5"/>
<feature type="domain" description="ATPase BadF/BadG/BcrA/BcrD type" evidence="2">
    <location>
        <begin position="8"/>
        <end position="300"/>
    </location>
</feature>
<dbReference type="PANTHER" id="PTHR43190">
    <property type="entry name" value="N-ACETYL-D-GLUCOSAMINE KINASE"/>
    <property type="match status" value="1"/>
</dbReference>
<sequence>MHQSVLAVDAGQTGVRLRLHTPSGSPGSENREAHPEIEFPGVRTAEPLAPQLAGMAASVLLRAGQDPAAVTLAIGTSGVADVPGLAAALRQELGQAGTGPERIIVAHDSVTSYLGALGDESGVVVAAGTGAIIFGVGAERTARVDGWGYLMGDDGSGYSVGAQGWRAVMRHHDGRGPATALTDDFRTDFPDLEAAYVQIQADPDRVRRMASYSRRVTALAGTDQVAHGIAQWAGQELATSVATAAARVGLNHDVRVARLGKVLTDPTVDAAFREALGVHLPGAVLVEPEGSGLDGAALLASLAPGSAVDAAVAHS</sequence>
<accession>A0A496PFJ5</accession>
<proteinExistence type="predicted"/>
<dbReference type="PANTHER" id="PTHR43190:SF3">
    <property type="entry name" value="N-ACETYL-D-GLUCOSAMINE KINASE"/>
    <property type="match status" value="1"/>
</dbReference>
<organism evidence="3 4">
    <name type="scientific">Galactobacter caseinivorans</name>
    <dbReference type="NCBI Taxonomy" id="2676123"/>
    <lineage>
        <taxon>Bacteria</taxon>
        <taxon>Bacillati</taxon>
        <taxon>Actinomycetota</taxon>
        <taxon>Actinomycetes</taxon>
        <taxon>Micrococcales</taxon>
        <taxon>Micrococcaceae</taxon>
        <taxon>Galactobacter</taxon>
    </lineage>
</organism>
<name>A0A496PFJ5_9MICC</name>
<evidence type="ECO:0000313" key="4">
    <source>
        <dbReference type="Proteomes" id="UP000273119"/>
    </source>
</evidence>
<dbReference type="InterPro" id="IPR052519">
    <property type="entry name" value="Euk-type_GlcNAc_Kinase"/>
</dbReference>
<dbReference type="RefSeq" id="WP_121486052.1">
    <property type="nucleotide sequence ID" value="NZ_QQXL01000009.1"/>
</dbReference>
<dbReference type="Proteomes" id="UP000273119">
    <property type="component" value="Unassembled WGS sequence"/>
</dbReference>
<evidence type="ECO:0000313" key="3">
    <source>
        <dbReference type="EMBL" id="RKW69481.1"/>
    </source>
</evidence>
<evidence type="ECO:0000259" key="2">
    <source>
        <dbReference type="Pfam" id="PF01869"/>
    </source>
</evidence>
<reference evidence="3 4" key="1">
    <citation type="submission" date="2018-07" db="EMBL/GenBank/DDBJ databases">
        <title>Arthrobacter sp. nov., isolated from raw cow's milk with high bacterial count.</title>
        <authorList>
            <person name="Hahne J."/>
            <person name="Isele D."/>
            <person name="Lipski A."/>
        </authorList>
    </citation>
    <scope>NUCLEOTIDE SEQUENCE [LARGE SCALE GENOMIC DNA]</scope>
    <source>
        <strain evidence="3 4">JZ R-183</strain>
    </source>
</reference>